<dbReference type="Proteomes" id="UP001500683">
    <property type="component" value="Unassembled WGS sequence"/>
</dbReference>
<evidence type="ECO:0000313" key="1">
    <source>
        <dbReference type="EMBL" id="GAA4098683.1"/>
    </source>
</evidence>
<dbReference type="EMBL" id="BAAAZG010000058">
    <property type="protein sequence ID" value="GAA4098683.1"/>
    <property type="molecule type" value="Genomic_DNA"/>
</dbReference>
<name>A0ABP7WXD8_9ACTN</name>
<dbReference type="InterPro" id="IPR036410">
    <property type="entry name" value="HSP_DnaJ_Cys-rich_dom_sf"/>
</dbReference>
<evidence type="ECO:0000313" key="2">
    <source>
        <dbReference type="Proteomes" id="UP001500683"/>
    </source>
</evidence>
<proteinExistence type="predicted"/>
<dbReference type="Gene3D" id="6.20.20.10">
    <property type="match status" value="1"/>
</dbReference>
<reference evidence="2" key="1">
    <citation type="journal article" date="2019" name="Int. J. Syst. Evol. Microbiol.">
        <title>The Global Catalogue of Microorganisms (GCM) 10K type strain sequencing project: providing services to taxonomists for standard genome sequencing and annotation.</title>
        <authorList>
            <consortium name="The Broad Institute Genomics Platform"/>
            <consortium name="The Broad Institute Genome Sequencing Center for Infectious Disease"/>
            <person name="Wu L."/>
            <person name="Ma J."/>
        </authorList>
    </citation>
    <scope>NUCLEOTIDE SEQUENCE [LARGE SCALE GENOMIC DNA]</scope>
    <source>
        <strain evidence="2">JCM 16702</strain>
    </source>
</reference>
<gene>
    <name evidence="1" type="ORF">GCM10022214_74090</name>
</gene>
<accession>A0ABP7WXD8</accession>
<protein>
    <recommendedName>
        <fullName evidence="3">Zinc ribbon domain-containing protein</fullName>
    </recommendedName>
</protein>
<keyword evidence="2" id="KW-1185">Reference proteome</keyword>
<sequence length="134" mass="14130">MSAPDLVALAAAVRALLDVPSAAPGAWPQRCELIASRAAQLRGVLGGLAEMAEEDDVDPREVARHARAAVRAIAKTADDLPVTYPTATAPPLPRCLRCDGTGVDDGETCPSCHGDGYYQPLWDWAPPNREEGGQ</sequence>
<organism evidence="1 2">
    <name type="scientific">Actinomadura miaoliensis</name>
    <dbReference type="NCBI Taxonomy" id="430685"/>
    <lineage>
        <taxon>Bacteria</taxon>
        <taxon>Bacillati</taxon>
        <taxon>Actinomycetota</taxon>
        <taxon>Actinomycetes</taxon>
        <taxon>Streptosporangiales</taxon>
        <taxon>Thermomonosporaceae</taxon>
        <taxon>Actinomadura</taxon>
    </lineage>
</organism>
<comment type="caution">
    <text evidence="1">The sequence shown here is derived from an EMBL/GenBank/DDBJ whole genome shotgun (WGS) entry which is preliminary data.</text>
</comment>
<dbReference type="SUPFAM" id="SSF57938">
    <property type="entry name" value="DnaJ/Hsp40 cysteine-rich domain"/>
    <property type="match status" value="1"/>
</dbReference>
<evidence type="ECO:0008006" key="3">
    <source>
        <dbReference type="Google" id="ProtNLM"/>
    </source>
</evidence>
<dbReference type="RefSeq" id="WP_344956919.1">
    <property type="nucleotide sequence ID" value="NZ_BAAAZG010000058.1"/>
</dbReference>